<dbReference type="PROSITE" id="PS50089">
    <property type="entry name" value="ZF_RING_2"/>
    <property type="match status" value="1"/>
</dbReference>
<evidence type="ECO:0000313" key="7">
    <source>
        <dbReference type="Proteomes" id="UP000030645"/>
    </source>
</evidence>
<dbReference type="GO" id="GO:0008270">
    <property type="term" value="F:zinc ion binding"/>
    <property type="evidence" value="ECO:0007669"/>
    <property type="project" value="UniProtKB-KW"/>
</dbReference>
<dbReference type="OrthoDB" id="8062037at2759"/>
<evidence type="ECO:0000259" key="5">
    <source>
        <dbReference type="PROSITE" id="PS50089"/>
    </source>
</evidence>
<sequence length="136" mass="15892">MHDSIEEGEEEAHDQRLNYLLVLDDESPFVVPVPMHVITSHIKKKLPILEFGQLDHQQEVMEDKLVVKYCTICLECLERRDEVRKLFNCDHVFHKECLDCWVDEGQVTCPLCRSMLFPAEEGREILKEIHAQSKSS</sequence>
<evidence type="ECO:0000256" key="1">
    <source>
        <dbReference type="ARBA" id="ARBA00022723"/>
    </source>
</evidence>
<dbReference type="eggNOG" id="KOG0800">
    <property type="taxonomic scope" value="Eukaryota"/>
</dbReference>
<dbReference type="AlphaFoldDB" id="W9RY04"/>
<dbReference type="InterPro" id="IPR001841">
    <property type="entry name" value="Znf_RING"/>
</dbReference>
<evidence type="ECO:0000313" key="6">
    <source>
        <dbReference type="EMBL" id="EXC02144.1"/>
    </source>
</evidence>
<dbReference type="SUPFAM" id="SSF57850">
    <property type="entry name" value="RING/U-box"/>
    <property type="match status" value="1"/>
</dbReference>
<feature type="domain" description="RING-type" evidence="5">
    <location>
        <begin position="70"/>
        <end position="113"/>
    </location>
</feature>
<dbReference type="KEGG" id="mnt:21406858"/>
<keyword evidence="3" id="KW-0862">Zinc</keyword>
<dbReference type="EMBL" id="KE345347">
    <property type="protein sequence ID" value="EXC02144.1"/>
    <property type="molecule type" value="Genomic_DNA"/>
</dbReference>
<evidence type="ECO:0000256" key="2">
    <source>
        <dbReference type="ARBA" id="ARBA00022771"/>
    </source>
</evidence>
<gene>
    <name evidence="6" type="ORF">L484_024110</name>
</gene>
<dbReference type="GO" id="GO:0016567">
    <property type="term" value="P:protein ubiquitination"/>
    <property type="evidence" value="ECO:0007669"/>
    <property type="project" value="TreeGrafter"/>
</dbReference>
<dbReference type="Pfam" id="PF13639">
    <property type="entry name" value="zf-RING_2"/>
    <property type="match status" value="1"/>
</dbReference>
<keyword evidence="1" id="KW-0479">Metal-binding</keyword>
<name>W9RY04_9ROSA</name>
<keyword evidence="2 4" id="KW-0863">Zinc-finger</keyword>
<organism evidence="6 7">
    <name type="scientific">Morus notabilis</name>
    <dbReference type="NCBI Taxonomy" id="981085"/>
    <lineage>
        <taxon>Eukaryota</taxon>
        <taxon>Viridiplantae</taxon>
        <taxon>Streptophyta</taxon>
        <taxon>Embryophyta</taxon>
        <taxon>Tracheophyta</taxon>
        <taxon>Spermatophyta</taxon>
        <taxon>Magnoliopsida</taxon>
        <taxon>eudicotyledons</taxon>
        <taxon>Gunneridae</taxon>
        <taxon>Pentapetalae</taxon>
        <taxon>rosids</taxon>
        <taxon>fabids</taxon>
        <taxon>Rosales</taxon>
        <taxon>Moraceae</taxon>
        <taxon>Moreae</taxon>
        <taxon>Morus</taxon>
    </lineage>
</organism>
<dbReference type="PANTHER" id="PTHR45969">
    <property type="entry name" value="RING ZINC FINGER PROTEIN-RELATED"/>
    <property type="match status" value="1"/>
</dbReference>
<evidence type="ECO:0000256" key="4">
    <source>
        <dbReference type="PROSITE-ProRule" id="PRU00175"/>
    </source>
</evidence>
<dbReference type="SMART" id="SM00184">
    <property type="entry name" value="RING"/>
    <property type="match status" value="1"/>
</dbReference>
<accession>W9RY04</accession>
<keyword evidence="7" id="KW-1185">Reference proteome</keyword>
<dbReference type="InterPro" id="IPR013083">
    <property type="entry name" value="Znf_RING/FYVE/PHD"/>
</dbReference>
<dbReference type="Proteomes" id="UP000030645">
    <property type="component" value="Unassembled WGS sequence"/>
</dbReference>
<dbReference type="Gene3D" id="3.30.40.10">
    <property type="entry name" value="Zinc/RING finger domain, C3HC4 (zinc finger)"/>
    <property type="match status" value="1"/>
</dbReference>
<reference evidence="7" key="1">
    <citation type="submission" date="2013-01" db="EMBL/GenBank/DDBJ databases">
        <title>Draft Genome Sequence of a Mulberry Tree, Morus notabilis C.K. Schneid.</title>
        <authorList>
            <person name="He N."/>
            <person name="Zhao S."/>
        </authorList>
    </citation>
    <scope>NUCLEOTIDE SEQUENCE</scope>
</reference>
<dbReference type="PANTHER" id="PTHR45969:SF81">
    <property type="entry name" value="OS08G0157400 PROTEIN"/>
    <property type="match status" value="1"/>
</dbReference>
<protein>
    <submittedName>
        <fullName evidence="6">Uncharacterized RING finger protein</fullName>
    </submittedName>
</protein>
<dbReference type="GO" id="GO:0061630">
    <property type="term" value="F:ubiquitin protein ligase activity"/>
    <property type="evidence" value="ECO:0007669"/>
    <property type="project" value="TreeGrafter"/>
</dbReference>
<evidence type="ECO:0000256" key="3">
    <source>
        <dbReference type="ARBA" id="ARBA00022833"/>
    </source>
</evidence>
<proteinExistence type="predicted"/>